<evidence type="ECO:0000256" key="1">
    <source>
        <dbReference type="SAM" id="Phobius"/>
    </source>
</evidence>
<organism evidence="2 3">
    <name type="scientific">Oryza meyeriana var. granulata</name>
    <dbReference type="NCBI Taxonomy" id="110450"/>
    <lineage>
        <taxon>Eukaryota</taxon>
        <taxon>Viridiplantae</taxon>
        <taxon>Streptophyta</taxon>
        <taxon>Embryophyta</taxon>
        <taxon>Tracheophyta</taxon>
        <taxon>Spermatophyta</taxon>
        <taxon>Magnoliopsida</taxon>
        <taxon>Liliopsida</taxon>
        <taxon>Poales</taxon>
        <taxon>Poaceae</taxon>
        <taxon>BOP clade</taxon>
        <taxon>Oryzoideae</taxon>
        <taxon>Oryzeae</taxon>
        <taxon>Oryzinae</taxon>
        <taxon>Oryza</taxon>
        <taxon>Oryza meyeriana</taxon>
    </lineage>
</organism>
<keyword evidence="1" id="KW-0812">Transmembrane</keyword>
<keyword evidence="3" id="KW-1185">Reference proteome</keyword>
<evidence type="ECO:0000313" key="2">
    <source>
        <dbReference type="EMBL" id="KAF0897177.1"/>
    </source>
</evidence>
<gene>
    <name evidence="2" type="ORF">E2562_034227</name>
</gene>
<protein>
    <submittedName>
        <fullName evidence="2">Uncharacterized protein</fullName>
    </submittedName>
</protein>
<accession>A0A6G1CB05</accession>
<name>A0A6G1CB05_9ORYZ</name>
<reference evidence="2 3" key="1">
    <citation type="submission" date="2019-11" db="EMBL/GenBank/DDBJ databases">
        <title>Whole genome sequence of Oryza granulata.</title>
        <authorList>
            <person name="Li W."/>
        </authorList>
    </citation>
    <scope>NUCLEOTIDE SEQUENCE [LARGE SCALE GENOMIC DNA]</scope>
    <source>
        <strain evidence="3">cv. Menghai</strain>
        <tissue evidence="2">Leaf</tissue>
    </source>
</reference>
<keyword evidence="1" id="KW-1133">Transmembrane helix</keyword>
<proteinExistence type="predicted"/>
<evidence type="ECO:0000313" key="3">
    <source>
        <dbReference type="Proteomes" id="UP000479710"/>
    </source>
</evidence>
<dbReference type="Proteomes" id="UP000479710">
    <property type="component" value="Unassembled WGS sequence"/>
</dbReference>
<comment type="caution">
    <text evidence="2">The sequence shown here is derived from an EMBL/GenBank/DDBJ whole genome shotgun (WGS) entry which is preliminary data.</text>
</comment>
<keyword evidence="1" id="KW-0472">Membrane</keyword>
<dbReference type="AlphaFoldDB" id="A0A6G1CB05"/>
<sequence>MLMEDDMDNDMFFCLHPDLREVAGQGGGDATQRLAHYFADGLAGAASLGHRLLAAAERAAMDLLDAYQVFMAFGHPLKFLAIAAARWETVTAEVVSFDPTSSRGGRLLCTRRAFVFFPVCDSGVGSDFAAVNYWYGRHSSPARYQIVEAYQLFMAACCFKWVAFVFANMTILRSAEGRRVPPSALARCLTRGE</sequence>
<dbReference type="EMBL" id="SPHZ02000010">
    <property type="protein sequence ID" value="KAF0897177.1"/>
    <property type="molecule type" value="Genomic_DNA"/>
</dbReference>
<feature type="transmembrane region" description="Helical" evidence="1">
    <location>
        <begin position="150"/>
        <end position="172"/>
    </location>
</feature>
<feature type="transmembrane region" description="Helical" evidence="1">
    <location>
        <begin position="113"/>
        <end position="135"/>
    </location>
</feature>